<keyword evidence="2" id="KW-1185">Reference proteome</keyword>
<comment type="caution">
    <text evidence="1">The sequence shown here is derived from an EMBL/GenBank/DDBJ whole genome shotgun (WGS) entry which is preliminary data.</text>
</comment>
<protein>
    <submittedName>
        <fullName evidence="1">Uncharacterized protein</fullName>
    </submittedName>
</protein>
<reference evidence="1 2" key="1">
    <citation type="submission" date="2021-04" db="EMBL/GenBank/DDBJ databases">
        <title>The complete genome sequence of Neokomagataea sp. TBRC 2177.</title>
        <authorList>
            <person name="Charoenyingcharoen P."/>
            <person name="Yukphan P."/>
        </authorList>
    </citation>
    <scope>NUCLEOTIDE SEQUENCE [LARGE SCALE GENOMIC DNA]</scope>
    <source>
        <strain evidence="1 2">TBRC 2177</strain>
    </source>
</reference>
<sequence length="89" mass="10262">YLINPQITTDKTDFPYLDKDGKPILDKDGNPQYVNYKFYQSIAGNNTDLNYRSEERGGIDQYDFNISFNLNDRVYLGATVGAYSVNYNK</sequence>
<organism evidence="1 2">
    <name type="scientific">Neokomagataea anthophila</name>
    <dbReference type="NCBI Taxonomy" id="2826925"/>
    <lineage>
        <taxon>Bacteria</taxon>
        <taxon>Pseudomonadati</taxon>
        <taxon>Pseudomonadota</taxon>
        <taxon>Alphaproteobacteria</taxon>
        <taxon>Acetobacterales</taxon>
        <taxon>Acetobacteraceae</taxon>
        <taxon>Neokomagataea</taxon>
    </lineage>
</organism>
<dbReference type="EMBL" id="JAGRQH010000047">
    <property type="protein sequence ID" value="MBR0560768.1"/>
    <property type="molecule type" value="Genomic_DNA"/>
</dbReference>
<feature type="non-terminal residue" evidence="1">
    <location>
        <position position="89"/>
    </location>
</feature>
<name>A0ABS5EB48_9PROT</name>
<gene>
    <name evidence="1" type="ORF">KB213_12035</name>
</gene>
<dbReference type="Proteomes" id="UP000677812">
    <property type="component" value="Unassembled WGS sequence"/>
</dbReference>
<evidence type="ECO:0000313" key="1">
    <source>
        <dbReference type="EMBL" id="MBR0560768.1"/>
    </source>
</evidence>
<evidence type="ECO:0000313" key="2">
    <source>
        <dbReference type="Proteomes" id="UP000677812"/>
    </source>
</evidence>
<proteinExistence type="predicted"/>
<feature type="non-terminal residue" evidence="1">
    <location>
        <position position="1"/>
    </location>
</feature>
<accession>A0ABS5EB48</accession>